<gene>
    <name evidence="1" type="ORF">GCM10018781_68430</name>
</gene>
<proteinExistence type="predicted"/>
<dbReference type="EMBL" id="BNBO01000060">
    <property type="protein sequence ID" value="GHH82746.1"/>
    <property type="molecule type" value="Genomic_DNA"/>
</dbReference>
<dbReference type="AlphaFoldDB" id="A0A919GE32"/>
<dbReference type="GeneID" id="95357109"/>
<organism evidence="1 2">
    <name type="scientific">Kitasatospora indigofera</name>
    <dbReference type="NCBI Taxonomy" id="67307"/>
    <lineage>
        <taxon>Bacteria</taxon>
        <taxon>Bacillati</taxon>
        <taxon>Actinomycetota</taxon>
        <taxon>Actinomycetes</taxon>
        <taxon>Kitasatosporales</taxon>
        <taxon>Streptomycetaceae</taxon>
        <taxon>Kitasatospora</taxon>
    </lineage>
</organism>
<name>A0A919GE32_9ACTN</name>
<evidence type="ECO:0000313" key="2">
    <source>
        <dbReference type="Proteomes" id="UP000617734"/>
    </source>
</evidence>
<protein>
    <recommendedName>
        <fullName evidence="3">Secreted protein</fullName>
    </recommendedName>
</protein>
<keyword evidence="2" id="KW-1185">Reference proteome</keyword>
<accession>A0A919GE32</accession>
<dbReference type="RefSeq" id="WP_190214806.1">
    <property type="nucleotide sequence ID" value="NZ_BNBO01000060.1"/>
</dbReference>
<evidence type="ECO:0000313" key="1">
    <source>
        <dbReference type="EMBL" id="GHH82746.1"/>
    </source>
</evidence>
<comment type="caution">
    <text evidence="1">The sequence shown here is derived from an EMBL/GenBank/DDBJ whole genome shotgun (WGS) entry which is preliminary data.</text>
</comment>
<dbReference type="Proteomes" id="UP000617734">
    <property type="component" value="Unassembled WGS sequence"/>
</dbReference>
<sequence length="181" mass="20262">MTPPPAPLLLLDVDGPLNPYAAKPHRRPAGYRTHRIKPDSWVARHPQRPAEYVRPLRVRLNPGHGPELLALPYELVWATTWTDEANTWLAPLLGLPRLPYIAWPQLHQEDPDGLHWKTRRLTAWAAGRPFARVDDELGPQDTEWIAAHHPGPALTLRIDARTGLLPADFATLAGWAAALKA</sequence>
<evidence type="ECO:0008006" key="3">
    <source>
        <dbReference type="Google" id="ProtNLM"/>
    </source>
</evidence>
<reference evidence="1" key="2">
    <citation type="submission" date="2020-09" db="EMBL/GenBank/DDBJ databases">
        <authorList>
            <person name="Sun Q."/>
            <person name="Ohkuma M."/>
        </authorList>
    </citation>
    <scope>NUCLEOTIDE SEQUENCE</scope>
    <source>
        <strain evidence="1">JCM 4646</strain>
    </source>
</reference>
<reference evidence="1" key="1">
    <citation type="journal article" date="2014" name="Int. J. Syst. Evol. Microbiol.">
        <title>Complete genome sequence of Corynebacterium casei LMG S-19264T (=DSM 44701T), isolated from a smear-ripened cheese.</title>
        <authorList>
            <consortium name="US DOE Joint Genome Institute (JGI-PGF)"/>
            <person name="Walter F."/>
            <person name="Albersmeier A."/>
            <person name="Kalinowski J."/>
            <person name="Ruckert C."/>
        </authorList>
    </citation>
    <scope>NUCLEOTIDE SEQUENCE</scope>
    <source>
        <strain evidence="1">JCM 4646</strain>
    </source>
</reference>